<comment type="similarity">
    <text evidence="2">Belongs to the fatty acid desaturase type 1 family. AlkB subfamily.</text>
</comment>
<dbReference type="GO" id="GO:0005886">
    <property type="term" value="C:plasma membrane"/>
    <property type="evidence" value="ECO:0007669"/>
    <property type="project" value="UniProtKB-SubCell"/>
</dbReference>
<name>A0A381Y363_9ZZZZ</name>
<feature type="transmembrane region" description="Helical" evidence="12">
    <location>
        <begin position="73"/>
        <end position="94"/>
    </location>
</feature>
<keyword evidence="11 12" id="KW-0472">Membrane</keyword>
<evidence type="ECO:0000256" key="4">
    <source>
        <dbReference type="ARBA" id="ARBA00022519"/>
    </source>
</evidence>
<keyword evidence="3" id="KW-1003">Cell membrane</keyword>
<evidence type="ECO:0000313" key="14">
    <source>
        <dbReference type="EMBL" id="SVA71310.1"/>
    </source>
</evidence>
<feature type="transmembrane region" description="Helical" evidence="12">
    <location>
        <begin position="333"/>
        <end position="352"/>
    </location>
</feature>
<keyword evidence="5 12" id="KW-0812">Transmembrane</keyword>
<gene>
    <name evidence="14" type="ORF">METZ01_LOCUS124164</name>
</gene>
<feature type="transmembrane region" description="Helical" evidence="12">
    <location>
        <begin position="122"/>
        <end position="140"/>
    </location>
</feature>
<evidence type="ECO:0000256" key="11">
    <source>
        <dbReference type="ARBA" id="ARBA00023136"/>
    </source>
</evidence>
<comment type="subcellular location">
    <subcellularLocation>
        <location evidence="1">Cell inner membrane</location>
        <topology evidence="1">Multi-pass membrane protein</topology>
    </subcellularLocation>
</comment>
<evidence type="ECO:0000256" key="7">
    <source>
        <dbReference type="ARBA" id="ARBA00022989"/>
    </source>
</evidence>
<evidence type="ECO:0000259" key="13">
    <source>
        <dbReference type="Pfam" id="PF00487"/>
    </source>
</evidence>
<feature type="transmembrane region" description="Helical" evidence="12">
    <location>
        <begin position="7"/>
        <end position="26"/>
    </location>
</feature>
<keyword evidence="7 12" id="KW-1133">Transmembrane helix</keyword>
<dbReference type="AlphaFoldDB" id="A0A381Y363"/>
<dbReference type="InterPro" id="IPR005804">
    <property type="entry name" value="FA_desaturase_dom"/>
</dbReference>
<dbReference type="GO" id="GO:0004497">
    <property type="term" value="F:monooxygenase activity"/>
    <property type="evidence" value="ECO:0007669"/>
    <property type="project" value="UniProtKB-KW"/>
</dbReference>
<evidence type="ECO:0000256" key="9">
    <source>
        <dbReference type="ARBA" id="ARBA00023004"/>
    </source>
</evidence>
<keyword evidence="6" id="KW-0479">Metal-binding</keyword>
<dbReference type="PANTHER" id="PTHR38674:SF1">
    <property type="entry name" value="ALKANE 1-MONOOXYGENASE 1"/>
    <property type="match status" value="1"/>
</dbReference>
<evidence type="ECO:0000256" key="8">
    <source>
        <dbReference type="ARBA" id="ARBA00023002"/>
    </source>
</evidence>
<reference evidence="14" key="1">
    <citation type="submission" date="2018-05" db="EMBL/GenBank/DDBJ databases">
        <authorList>
            <person name="Lanie J.A."/>
            <person name="Ng W.-L."/>
            <person name="Kazmierczak K.M."/>
            <person name="Andrzejewski T.M."/>
            <person name="Davidsen T.M."/>
            <person name="Wayne K.J."/>
            <person name="Tettelin H."/>
            <person name="Glass J.I."/>
            <person name="Rusch D."/>
            <person name="Podicherti R."/>
            <person name="Tsui H.-C.T."/>
            <person name="Winkler M.E."/>
        </authorList>
    </citation>
    <scope>NUCLEOTIDE SEQUENCE</scope>
</reference>
<sequence>MKKFFINIRYFIVPVLCSVTILGLIVGGPFVWTGAVLFLVGITIDTLVIKFHTKGAGVDENGKSYGIKELQNLVMYFMLPVFIILQVALAWRVYQYTNGADFGLVTLFGWLPVQTGITGLELYGATLSAGAFAGLGIIYGHELSHTKDIGWPISRLMMGLSGAAHFCYAHVYNHHLELAHENDPATSPRGRSLYKHFWLSHMGQSKFSYDLEREKLEKQGKSFFSLDNKWITGYIISLPTIILFVWAGGIVGVACMFFLWTVSNFELEALNYMEHFGLVREKDKPIEHRHSWDNDTAFTSWFFIEIGRQCDHHVRGETHFWELEDVGGPNPGWGYFTGFTLALVPPLWHALIKKKLDHWDNTFANDAEREIATKINKQASYA</sequence>
<keyword evidence="4" id="KW-0997">Cell inner membrane</keyword>
<accession>A0A381Y363</accession>
<feature type="domain" description="Fatty acid desaturase" evidence="13">
    <location>
        <begin position="124"/>
        <end position="325"/>
    </location>
</feature>
<feature type="transmembrane region" description="Helical" evidence="12">
    <location>
        <begin position="32"/>
        <end position="52"/>
    </location>
</feature>
<dbReference type="EMBL" id="UINC01017257">
    <property type="protein sequence ID" value="SVA71310.1"/>
    <property type="molecule type" value="Genomic_DNA"/>
</dbReference>
<evidence type="ECO:0000256" key="5">
    <source>
        <dbReference type="ARBA" id="ARBA00022692"/>
    </source>
</evidence>
<proteinExistence type="inferred from homology"/>
<dbReference type="PANTHER" id="PTHR38674">
    <property type="entry name" value="ALKANE 1-MONOOXYGENASE 1"/>
    <property type="match status" value="1"/>
</dbReference>
<protein>
    <recommendedName>
        <fullName evidence="13">Fatty acid desaturase domain-containing protein</fullName>
    </recommendedName>
</protein>
<dbReference type="GO" id="GO:0046872">
    <property type="term" value="F:metal ion binding"/>
    <property type="evidence" value="ECO:0007669"/>
    <property type="project" value="UniProtKB-KW"/>
</dbReference>
<evidence type="ECO:0000256" key="12">
    <source>
        <dbReference type="SAM" id="Phobius"/>
    </source>
</evidence>
<evidence type="ECO:0000256" key="2">
    <source>
        <dbReference type="ARBA" id="ARBA00010823"/>
    </source>
</evidence>
<keyword evidence="8" id="KW-0560">Oxidoreductase</keyword>
<keyword evidence="9" id="KW-0408">Iron</keyword>
<dbReference type="InterPro" id="IPR033885">
    <property type="entry name" value="AlkB/XylM"/>
</dbReference>
<evidence type="ECO:0000256" key="1">
    <source>
        <dbReference type="ARBA" id="ARBA00004429"/>
    </source>
</evidence>
<dbReference type="GO" id="GO:0006629">
    <property type="term" value="P:lipid metabolic process"/>
    <property type="evidence" value="ECO:0007669"/>
    <property type="project" value="InterPro"/>
</dbReference>
<keyword evidence="10" id="KW-0503">Monooxygenase</keyword>
<feature type="transmembrane region" description="Helical" evidence="12">
    <location>
        <begin position="231"/>
        <end position="260"/>
    </location>
</feature>
<evidence type="ECO:0000256" key="10">
    <source>
        <dbReference type="ARBA" id="ARBA00023033"/>
    </source>
</evidence>
<dbReference type="Pfam" id="PF00487">
    <property type="entry name" value="FA_desaturase"/>
    <property type="match status" value="1"/>
</dbReference>
<evidence type="ECO:0000256" key="3">
    <source>
        <dbReference type="ARBA" id="ARBA00022475"/>
    </source>
</evidence>
<organism evidence="14">
    <name type="scientific">marine metagenome</name>
    <dbReference type="NCBI Taxonomy" id="408172"/>
    <lineage>
        <taxon>unclassified sequences</taxon>
        <taxon>metagenomes</taxon>
        <taxon>ecological metagenomes</taxon>
    </lineage>
</organism>
<evidence type="ECO:0000256" key="6">
    <source>
        <dbReference type="ARBA" id="ARBA00022723"/>
    </source>
</evidence>